<dbReference type="EMBL" id="JABCKV010000009">
    <property type="protein sequence ID" value="KAG5647510.1"/>
    <property type="molecule type" value="Genomic_DNA"/>
</dbReference>
<evidence type="ECO:0000313" key="1">
    <source>
        <dbReference type="EMBL" id="KAG5647510.1"/>
    </source>
</evidence>
<evidence type="ECO:0000313" key="2">
    <source>
        <dbReference type="Proteomes" id="UP000775547"/>
    </source>
</evidence>
<keyword evidence="2" id="KW-1185">Reference proteome</keyword>
<accession>A0A9P7GDU9</accession>
<gene>
    <name evidence="1" type="ORF">DXG03_009447</name>
</gene>
<dbReference type="AlphaFoldDB" id="A0A9P7GDU9"/>
<proteinExistence type="predicted"/>
<reference evidence="1" key="2">
    <citation type="submission" date="2021-10" db="EMBL/GenBank/DDBJ databases">
        <title>Phylogenomics reveals ancestral predisposition of the termite-cultivated fungus Termitomyces towards a domesticated lifestyle.</title>
        <authorList>
            <person name="Auxier B."/>
            <person name="Grum-Grzhimaylo A."/>
            <person name="Cardenas M.E."/>
            <person name="Lodge J.D."/>
            <person name="Laessoe T."/>
            <person name="Pedersen O."/>
            <person name="Smith M.E."/>
            <person name="Kuyper T.W."/>
            <person name="Franco-Molano E.A."/>
            <person name="Baroni T.J."/>
            <person name="Aanen D.K."/>
        </authorList>
    </citation>
    <scope>NUCLEOTIDE SEQUENCE</scope>
    <source>
        <strain evidence="1">AP01</strain>
        <tissue evidence="1">Mycelium</tissue>
    </source>
</reference>
<reference evidence="1" key="1">
    <citation type="submission" date="2020-07" db="EMBL/GenBank/DDBJ databases">
        <authorList>
            <person name="Nieuwenhuis M."/>
            <person name="Van De Peppel L.J.J."/>
        </authorList>
    </citation>
    <scope>NUCLEOTIDE SEQUENCE</scope>
    <source>
        <strain evidence="1">AP01</strain>
        <tissue evidence="1">Mycelium</tissue>
    </source>
</reference>
<organism evidence="1 2">
    <name type="scientific">Asterophora parasitica</name>
    <dbReference type="NCBI Taxonomy" id="117018"/>
    <lineage>
        <taxon>Eukaryota</taxon>
        <taxon>Fungi</taxon>
        <taxon>Dikarya</taxon>
        <taxon>Basidiomycota</taxon>
        <taxon>Agaricomycotina</taxon>
        <taxon>Agaricomycetes</taxon>
        <taxon>Agaricomycetidae</taxon>
        <taxon>Agaricales</taxon>
        <taxon>Tricholomatineae</taxon>
        <taxon>Lyophyllaceae</taxon>
        <taxon>Asterophora</taxon>
    </lineage>
</organism>
<dbReference type="Proteomes" id="UP000775547">
    <property type="component" value="Unassembled WGS sequence"/>
</dbReference>
<protein>
    <submittedName>
        <fullName evidence="1">Uncharacterized protein</fullName>
    </submittedName>
</protein>
<sequence>MTVPSLIITCYINPELAMEWLRTEYKVDVPVRQGYPVLENLTMAALSRKDKDSPINLETWLENRREIRTEPKPAHFTRLALMVQDAWRFTLAVLRHRSSPFWHLSQTPQVSDDDDWSVKRAAPHELEAMSDLKGSHGVIQLAGSLKIITGVNAGSTLIFTRKIGEPVDTVITTNPVARYGVYSSLQWEMPSNRFIEKGGTIIHLHP</sequence>
<comment type="caution">
    <text evidence="1">The sequence shown here is derived from an EMBL/GenBank/DDBJ whole genome shotgun (WGS) entry which is preliminary data.</text>
</comment>
<name>A0A9P7GDU9_9AGAR</name>